<comment type="caution">
    <text evidence="3">The sequence shown here is derived from an EMBL/GenBank/DDBJ whole genome shotgun (WGS) entry which is preliminary data.</text>
</comment>
<evidence type="ECO:0000313" key="4">
    <source>
        <dbReference type="Proteomes" id="UP001259832"/>
    </source>
</evidence>
<dbReference type="PANTHER" id="PTHR19303:SF57">
    <property type="entry name" value="HTH CENPB-TYPE DOMAIN-CONTAINING PROTEIN"/>
    <property type="match status" value="1"/>
</dbReference>
<dbReference type="InterPro" id="IPR050863">
    <property type="entry name" value="CenT-Element_Derived"/>
</dbReference>
<keyword evidence="4" id="KW-1185">Reference proteome</keyword>
<protein>
    <submittedName>
        <fullName evidence="3">Tigger transposable element-derived protein 6</fullName>
    </submittedName>
</protein>
<dbReference type="InterPro" id="IPR004875">
    <property type="entry name" value="DDE_SF_endonuclease_dom"/>
</dbReference>
<feature type="domain" description="DDE-1" evidence="2">
    <location>
        <begin position="227"/>
        <end position="379"/>
    </location>
</feature>
<dbReference type="AlphaFoldDB" id="A0AAD9G5N5"/>
<name>A0AAD9G5N5_9STRA</name>
<dbReference type="GO" id="GO:0005634">
    <property type="term" value="C:nucleus"/>
    <property type="evidence" value="ECO:0007669"/>
    <property type="project" value="TreeGrafter"/>
</dbReference>
<dbReference type="EMBL" id="JASMQC010000030">
    <property type="protein sequence ID" value="KAK1932284.1"/>
    <property type="molecule type" value="Genomic_DNA"/>
</dbReference>
<evidence type="ECO:0000256" key="1">
    <source>
        <dbReference type="SAM" id="MobiDB-lite"/>
    </source>
</evidence>
<dbReference type="InterPro" id="IPR010921">
    <property type="entry name" value="Trp_repressor/repl_initiator"/>
</dbReference>
<sequence>MQDSSEDIEAVVAASTSHDDTASTKRRKHYSVKLKRHILTALDTEQLSLRAASRKFGVPRRSSSDWVKEKENILSFKGSEKTLARTTGTPELIPFSTELVTYMKDIRAANDHQKHPHWIAAYTATKAREDAAYEYLLRLMRRFAYRHGFSRRTPHGLKEKQDDLNEVQKAFSCKYDELYGQYDPSAVFNIDETGVYYDTPPSRILCERGKSTAITTSEKNSARLPVVCSVRGDGQKLPLFFILRGAPGGYIKTTELPTYPKGWMDSRVWPKVLREVMPPFVEGPSVLLVDNLDCHVSQESVDIVAVELFSTLQPLPKNSTSVCQPLNVSVICPLKAKLRTAWLLVDTVCKTAKEERLATIRRVILAWESISDDTVRKSFNASLSVKFYVKTTRNF</sequence>
<organism evidence="3 4">
    <name type="scientific">Phytophthora citrophthora</name>
    <dbReference type="NCBI Taxonomy" id="4793"/>
    <lineage>
        <taxon>Eukaryota</taxon>
        <taxon>Sar</taxon>
        <taxon>Stramenopiles</taxon>
        <taxon>Oomycota</taxon>
        <taxon>Peronosporomycetes</taxon>
        <taxon>Peronosporales</taxon>
        <taxon>Peronosporaceae</taxon>
        <taxon>Phytophthora</taxon>
    </lineage>
</organism>
<dbReference type="SUPFAM" id="SSF48295">
    <property type="entry name" value="TrpR-like"/>
    <property type="match status" value="1"/>
</dbReference>
<evidence type="ECO:0000259" key="2">
    <source>
        <dbReference type="Pfam" id="PF03184"/>
    </source>
</evidence>
<dbReference type="Pfam" id="PF03184">
    <property type="entry name" value="DDE_1"/>
    <property type="match status" value="1"/>
</dbReference>
<feature type="region of interest" description="Disordered" evidence="1">
    <location>
        <begin position="1"/>
        <end position="27"/>
    </location>
</feature>
<dbReference type="Gene3D" id="3.30.420.10">
    <property type="entry name" value="Ribonuclease H-like superfamily/Ribonuclease H"/>
    <property type="match status" value="1"/>
</dbReference>
<dbReference type="GO" id="GO:0043565">
    <property type="term" value="F:sequence-specific DNA binding"/>
    <property type="evidence" value="ECO:0007669"/>
    <property type="project" value="InterPro"/>
</dbReference>
<dbReference type="Gene3D" id="1.10.10.60">
    <property type="entry name" value="Homeodomain-like"/>
    <property type="match status" value="1"/>
</dbReference>
<dbReference type="Proteomes" id="UP001259832">
    <property type="component" value="Unassembled WGS sequence"/>
</dbReference>
<accession>A0AAD9G5N5</accession>
<evidence type="ECO:0000313" key="3">
    <source>
        <dbReference type="EMBL" id="KAK1932284.1"/>
    </source>
</evidence>
<reference evidence="3" key="1">
    <citation type="submission" date="2023-08" db="EMBL/GenBank/DDBJ databases">
        <title>Reference Genome Resource for the Citrus Pathogen Phytophthora citrophthora.</title>
        <authorList>
            <person name="Moller H."/>
            <person name="Coetzee B."/>
            <person name="Rose L.J."/>
            <person name="Van Niekerk J.M."/>
        </authorList>
    </citation>
    <scope>NUCLEOTIDE SEQUENCE</scope>
    <source>
        <strain evidence="3">STE-U-9442</strain>
    </source>
</reference>
<gene>
    <name evidence="3" type="ORF">P3T76_012278</name>
</gene>
<dbReference type="PANTHER" id="PTHR19303">
    <property type="entry name" value="TRANSPOSON"/>
    <property type="match status" value="1"/>
</dbReference>
<proteinExistence type="predicted"/>
<dbReference type="InterPro" id="IPR036397">
    <property type="entry name" value="RNaseH_sf"/>
</dbReference>